<protein>
    <submittedName>
        <fullName evidence="1">Uncharacterized protein</fullName>
    </submittedName>
</protein>
<dbReference type="Proteomes" id="UP000638043">
    <property type="component" value="Unassembled WGS sequence"/>
</dbReference>
<reference evidence="2" key="1">
    <citation type="journal article" date="2019" name="Int. J. Syst. Evol. Microbiol.">
        <title>The Global Catalogue of Microorganisms (GCM) 10K type strain sequencing project: providing services to taxonomists for standard genome sequencing and annotation.</title>
        <authorList>
            <consortium name="The Broad Institute Genomics Platform"/>
            <consortium name="The Broad Institute Genome Sequencing Center for Infectious Disease"/>
            <person name="Wu L."/>
            <person name="Ma J."/>
        </authorList>
    </citation>
    <scope>NUCLEOTIDE SEQUENCE [LARGE SCALE GENOMIC DNA]</scope>
    <source>
        <strain evidence="2">CGMCC 4.7181</strain>
    </source>
</reference>
<evidence type="ECO:0000313" key="2">
    <source>
        <dbReference type="Proteomes" id="UP000638043"/>
    </source>
</evidence>
<keyword evidence="2" id="KW-1185">Reference proteome</keyword>
<accession>A0ABQ2MXW6</accession>
<name>A0ABQ2MXW6_9MICO</name>
<sequence length="109" mass="12068">MLSHLSEPGDERTSAVVRRAGALEALKLAESPLMVPGLNDADSLLWQEQLAAKARDLRYEINTDPAGVLVPRDDDWPTSLNDLRARAPLAIWVAGDASLLSRPAYERYW</sequence>
<gene>
    <name evidence="1" type="ORF">GCM10010910_04060</name>
</gene>
<dbReference type="EMBL" id="BMMQ01000001">
    <property type="protein sequence ID" value="GGO59924.1"/>
    <property type="molecule type" value="Genomic_DNA"/>
</dbReference>
<dbReference type="Gene3D" id="3.40.50.450">
    <property type="match status" value="1"/>
</dbReference>
<proteinExistence type="predicted"/>
<comment type="caution">
    <text evidence="1">The sequence shown here is derived from an EMBL/GenBank/DDBJ whole genome shotgun (WGS) entry which is preliminary data.</text>
</comment>
<evidence type="ECO:0000313" key="1">
    <source>
        <dbReference type="EMBL" id="GGO59924.1"/>
    </source>
</evidence>
<organism evidence="1 2">
    <name type="scientific">Microbacterium nanhaiense</name>
    <dbReference type="NCBI Taxonomy" id="1301026"/>
    <lineage>
        <taxon>Bacteria</taxon>
        <taxon>Bacillati</taxon>
        <taxon>Actinomycetota</taxon>
        <taxon>Actinomycetes</taxon>
        <taxon>Micrococcales</taxon>
        <taxon>Microbacteriaceae</taxon>
        <taxon>Microbacterium</taxon>
    </lineage>
</organism>